<evidence type="ECO:0000259" key="1">
    <source>
        <dbReference type="Pfam" id="PF05448"/>
    </source>
</evidence>
<feature type="domain" description="Acetyl xylan esterase" evidence="1">
    <location>
        <begin position="68"/>
        <end position="197"/>
    </location>
</feature>
<feature type="non-terminal residue" evidence="2">
    <location>
        <position position="1"/>
    </location>
</feature>
<evidence type="ECO:0000313" key="2">
    <source>
        <dbReference type="EMBL" id="SVC79351.1"/>
    </source>
</evidence>
<gene>
    <name evidence="2" type="ORF">METZ01_LOCUS332205</name>
</gene>
<dbReference type="Pfam" id="PF05448">
    <property type="entry name" value="AXE1"/>
    <property type="match status" value="1"/>
</dbReference>
<dbReference type="EMBL" id="UINC01111263">
    <property type="protein sequence ID" value="SVC79351.1"/>
    <property type="molecule type" value="Genomic_DNA"/>
</dbReference>
<dbReference type="InterPro" id="IPR009199">
    <property type="entry name" value="PhoPQ-act_pathogen-rel_PqaA"/>
</dbReference>
<dbReference type="Gene3D" id="3.40.50.1820">
    <property type="entry name" value="alpha/beta hydrolase"/>
    <property type="match status" value="1"/>
</dbReference>
<accession>A0A382Q558</accession>
<dbReference type="PANTHER" id="PTHR22946">
    <property type="entry name" value="DIENELACTONE HYDROLASE DOMAIN-CONTAINING PROTEIN-RELATED"/>
    <property type="match status" value="1"/>
</dbReference>
<dbReference type="InterPro" id="IPR008391">
    <property type="entry name" value="AXE1_dom"/>
</dbReference>
<dbReference type="InterPro" id="IPR050261">
    <property type="entry name" value="FrsA_esterase"/>
</dbReference>
<dbReference type="AlphaFoldDB" id="A0A382Q558"/>
<proteinExistence type="predicted"/>
<dbReference type="PANTHER" id="PTHR22946:SF0">
    <property type="entry name" value="DIENELACTONE HYDROLASE DOMAIN-CONTAINING PROTEIN"/>
    <property type="match status" value="1"/>
</dbReference>
<sequence>LIRYIINTNMIVDIPWDLERLKETPQTEWLNRKGTVHSLLYEGEPFREDRATEVFAYYASPGTLNANPELDQNLPAIVLVHGGGGTAFEQWVEKWAASGYAALAMDLKGGSPNEEPYSKGGPAMDHPNIFHAMDISKNQHWCYHGVANVIRAHSLIRSFPEVDDDRTAITGISWGGFLTCIVSGLDDRFKAAIPVYGCGYIYKNGPWLTEFGAMTDEHQDQWIKMYDPSQYLGYCNTPIFFVNGTNDFAYLPDIYDQSYCLVKGERNFQITPEMGHGHEQGWAPREIEMFVSQYLTGSIPLPVVHLPAVSPDCQLIASVSTETELLSANLHYTTDTV</sequence>
<protein>
    <recommendedName>
        <fullName evidence="1">Acetyl xylan esterase domain-containing protein</fullName>
    </recommendedName>
</protein>
<name>A0A382Q558_9ZZZZ</name>
<organism evidence="2">
    <name type="scientific">marine metagenome</name>
    <dbReference type="NCBI Taxonomy" id="408172"/>
    <lineage>
        <taxon>unclassified sequences</taxon>
        <taxon>metagenomes</taxon>
        <taxon>ecological metagenomes</taxon>
    </lineage>
</organism>
<feature type="non-terminal residue" evidence="2">
    <location>
        <position position="337"/>
    </location>
</feature>
<dbReference type="InterPro" id="IPR029058">
    <property type="entry name" value="AB_hydrolase_fold"/>
</dbReference>
<dbReference type="Pfam" id="PF10142">
    <property type="entry name" value="PhoPQ_related"/>
    <property type="match status" value="1"/>
</dbReference>
<dbReference type="SUPFAM" id="SSF53474">
    <property type="entry name" value="alpha/beta-Hydrolases"/>
    <property type="match status" value="1"/>
</dbReference>
<reference evidence="2" key="1">
    <citation type="submission" date="2018-05" db="EMBL/GenBank/DDBJ databases">
        <authorList>
            <person name="Lanie J.A."/>
            <person name="Ng W.-L."/>
            <person name="Kazmierczak K.M."/>
            <person name="Andrzejewski T.M."/>
            <person name="Davidsen T.M."/>
            <person name="Wayne K.J."/>
            <person name="Tettelin H."/>
            <person name="Glass J.I."/>
            <person name="Rusch D."/>
            <person name="Podicherti R."/>
            <person name="Tsui H.-C.T."/>
            <person name="Winkler M.E."/>
        </authorList>
    </citation>
    <scope>NUCLEOTIDE SEQUENCE</scope>
</reference>